<comment type="caution">
    <text evidence="1">The sequence shown here is derived from an EMBL/GenBank/DDBJ whole genome shotgun (WGS) entry which is preliminary data.</text>
</comment>
<organism evidence="1 2">
    <name type="scientific">Larimichthys crocea</name>
    <name type="common">Large yellow croaker</name>
    <name type="synonym">Pseudosciaena crocea</name>
    <dbReference type="NCBI Taxonomy" id="215358"/>
    <lineage>
        <taxon>Eukaryota</taxon>
        <taxon>Metazoa</taxon>
        <taxon>Chordata</taxon>
        <taxon>Craniata</taxon>
        <taxon>Vertebrata</taxon>
        <taxon>Euteleostomi</taxon>
        <taxon>Actinopterygii</taxon>
        <taxon>Neopterygii</taxon>
        <taxon>Teleostei</taxon>
        <taxon>Neoteleostei</taxon>
        <taxon>Acanthomorphata</taxon>
        <taxon>Eupercaria</taxon>
        <taxon>Sciaenidae</taxon>
        <taxon>Larimichthys</taxon>
    </lineage>
</organism>
<evidence type="ECO:0000313" key="1">
    <source>
        <dbReference type="EMBL" id="TMS09202.1"/>
    </source>
</evidence>
<sequence>MISDMYSVIQLVIAQHNGAEEERRCDTRHAVCCREGAGVRRRWRQTVLRASEVTERAHRPAHSSEATTPHGLECRLMQSSDLVLSTKLHHRLIGATSQTSLPSMTPPMDDYVDLCCSFGLPVWIASLLHVAKRLRSDCARRKKVYRLLHRKL</sequence>
<reference evidence="1" key="1">
    <citation type="submission" date="2018-11" db="EMBL/GenBank/DDBJ databases">
        <title>The sequence and de novo assembly of Larimichthys crocea genome using PacBio and Hi-C technologies.</title>
        <authorList>
            <person name="Xu P."/>
            <person name="Chen B."/>
            <person name="Zhou Z."/>
            <person name="Ke Q."/>
            <person name="Wu Y."/>
            <person name="Bai H."/>
            <person name="Pu F."/>
        </authorList>
    </citation>
    <scope>NUCLEOTIDE SEQUENCE</scope>
    <source>
        <tissue evidence="1">Muscle</tissue>
    </source>
</reference>
<feature type="non-terminal residue" evidence="1">
    <location>
        <position position="152"/>
    </location>
</feature>
<dbReference type="EMBL" id="CM011689">
    <property type="protein sequence ID" value="TMS09202.1"/>
    <property type="molecule type" value="Genomic_DNA"/>
</dbReference>
<dbReference type="Proteomes" id="UP000793456">
    <property type="component" value="Chromosome XVI"/>
</dbReference>
<proteinExistence type="predicted"/>
<protein>
    <submittedName>
        <fullName evidence="1">Uncharacterized protein</fullName>
    </submittedName>
</protein>
<keyword evidence="2" id="KW-1185">Reference proteome</keyword>
<name>A0ACD3QPI8_LARCR</name>
<evidence type="ECO:0000313" key="2">
    <source>
        <dbReference type="Proteomes" id="UP000793456"/>
    </source>
</evidence>
<accession>A0ACD3QPI8</accession>
<gene>
    <name evidence="1" type="ORF">E3U43_014749</name>
</gene>